<dbReference type="AlphaFoldDB" id="A0A2S7WAG1"/>
<keyword evidence="1" id="KW-0175">Coiled coil</keyword>
<comment type="caution">
    <text evidence="4">The sequence shown here is derived from an EMBL/GenBank/DDBJ whole genome shotgun (WGS) entry which is preliminary data.</text>
</comment>
<evidence type="ECO:0000313" key="5">
    <source>
        <dbReference type="Proteomes" id="UP000237608"/>
    </source>
</evidence>
<keyword evidence="2" id="KW-0812">Transmembrane</keyword>
<feature type="domain" description="DUF4349" evidence="3">
    <location>
        <begin position="63"/>
        <end position="262"/>
    </location>
</feature>
<keyword evidence="5" id="KW-1185">Reference proteome</keyword>
<gene>
    <name evidence="4" type="ORF">BTO13_02560</name>
</gene>
<accession>A0A2S7WAG1</accession>
<feature type="coiled-coil region" evidence="1">
    <location>
        <begin position="179"/>
        <end position="206"/>
    </location>
</feature>
<keyword evidence="2" id="KW-0472">Membrane</keyword>
<dbReference type="Proteomes" id="UP000237608">
    <property type="component" value="Unassembled WGS sequence"/>
</dbReference>
<keyword evidence="2" id="KW-1133">Transmembrane helix</keyword>
<evidence type="ECO:0000256" key="2">
    <source>
        <dbReference type="SAM" id="Phobius"/>
    </source>
</evidence>
<organism evidence="4 5">
    <name type="scientific">Polaribacter gangjinensis</name>
    <dbReference type="NCBI Taxonomy" id="574710"/>
    <lineage>
        <taxon>Bacteria</taxon>
        <taxon>Pseudomonadati</taxon>
        <taxon>Bacteroidota</taxon>
        <taxon>Flavobacteriia</taxon>
        <taxon>Flavobacteriales</taxon>
        <taxon>Flavobacteriaceae</taxon>
    </lineage>
</organism>
<name>A0A2S7WAG1_9FLAO</name>
<protein>
    <recommendedName>
        <fullName evidence="3">DUF4349 domain-containing protein</fullName>
    </recommendedName>
</protein>
<dbReference type="OrthoDB" id="5381491at2"/>
<reference evidence="4 5" key="1">
    <citation type="submission" date="2016-12" db="EMBL/GenBank/DDBJ databases">
        <title>Trade-off between light-utilization and light-protection in marine flavobacteria.</title>
        <authorList>
            <person name="Kumagai Y."/>
            <person name="Yoshizawa S."/>
            <person name="Kogure K."/>
            <person name="Iwasaki W."/>
        </authorList>
    </citation>
    <scope>NUCLEOTIDE SEQUENCE [LARGE SCALE GENOMIC DNA]</scope>
    <source>
        <strain evidence="4 5">KCTC 22729</strain>
    </source>
</reference>
<dbReference type="Pfam" id="PF14257">
    <property type="entry name" value="DUF4349"/>
    <property type="match status" value="1"/>
</dbReference>
<dbReference type="InterPro" id="IPR025645">
    <property type="entry name" value="DUF4349"/>
</dbReference>
<dbReference type="RefSeq" id="WP_105045372.1">
    <property type="nucleotide sequence ID" value="NZ_CP150662.1"/>
</dbReference>
<dbReference type="EMBL" id="MSCL01000001">
    <property type="protein sequence ID" value="PQJ74222.1"/>
    <property type="molecule type" value="Genomic_DNA"/>
</dbReference>
<feature type="transmembrane region" description="Helical" evidence="2">
    <location>
        <begin position="244"/>
        <end position="265"/>
    </location>
</feature>
<evidence type="ECO:0000259" key="3">
    <source>
        <dbReference type="Pfam" id="PF14257"/>
    </source>
</evidence>
<evidence type="ECO:0000256" key="1">
    <source>
        <dbReference type="SAM" id="Coils"/>
    </source>
</evidence>
<proteinExistence type="predicted"/>
<sequence length="275" mass="31936">MKNSALFFLIGLLFITCKNSDANTVEFTNLSDSKMNLTNSMQTKKSFSVNETSNTVLKEPISRKLIKNGNVVFETSDLEKTKANIEHLVQKFDGYISSDSKNEYDNKINYYLNIRIPAQYFDSILKGISNQISKFDSKEITISDVTEEFLDIESRLKNKKELEKRYLEILQQSKSVEDILNVERELGKLREEIEATEGRLNYLSNQVSFSTLSVSFYKKVSNETSFFGKIGESFTNGFDNFKSFLLFIVTVWPFVMIIPISYFLIKKWRHRKLKK</sequence>
<evidence type="ECO:0000313" key="4">
    <source>
        <dbReference type="EMBL" id="PQJ74222.1"/>
    </source>
</evidence>